<dbReference type="GO" id="GO:0005886">
    <property type="term" value="C:plasma membrane"/>
    <property type="evidence" value="ECO:0007669"/>
    <property type="project" value="UniProtKB-SubCell"/>
</dbReference>
<organism evidence="11 12">
    <name type="scientific">Staphylococcus hyicus</name>
    <dbReference type="NCBI Taxonomy" id="1284"/>
    <lineage>
        <taxon>Bacteria</taxon>
        <taxon>Bacillati</taxon>
        <taxon>Bacillota</taxon>
        <taxon>Bacilli</taxon>
        <taxon>Bacillales</taxon>
        <taxon>Staphylococcaceae</taxon>
        <taxon>Staphylococcus</taxon>
    </lineage>
</organism>
<evidence type="ECO:0000313" key="12">
    <source>
        <dbReference type="Proteomes" id="UP000285625"/>
    </source>
</evidence>
<protein>
    <submittedName>
        <fullName evidence="11">PTS glucose transporter subunit IIBC</fullName>
    </submittedName>
</protein>
<evidence type="ECO:0000256" key="9">
    <source>
        <dbReference type="ARBA" id="ARBA00022989"/>
    </source>
</evidence>
<dbReference type="HOGENOM" id="CLU_012312_1_0_9"/>
<dbReference type="NCBIfam" id="TIGR01998">
    <property type="entry name" value="PTS-II-BC-nag"/>
    <property type="match status" value="1"/>
</dbReference>
<dbReference type="Proteomes" id="UP000285625">
    <property type="component" value="Unassembled WGS sequence"/>
</dbReference>
<evidence type="ECO:0000256" key="7">
    <source>
        <dbReference type="ARBA" id="ARBA00022692"/>
    </source>
</evidence>
<dbReference type="EMBL" id="QXVO01000033">
    <property type="protein sequence ID" value="RIO44142.1"/>
    <property type="molecule type" value="Genomic_DNA"/>
</dbReference>
<dbReference type="PANTHER" id="PTHR30009">
    <property type="entry name" value="CYTOCHROME C-TYPE SYNTHESIS PROTEIN AND PTS TRANSMEMBRANE COMPONENT"/>
    <property type="match status" value="1"/>
</dbReference>
<accession>A0A0A8HM69</accession>
<dbReference type="NCBIfam" id="TIGR00826">
    <property type="entry name" value="EIIB_glc"/>
    <property type="match status" value="1"/>
</dbReference>
<keyword evidence="4 11" id="KW-0762">Sugar transport</keyword>
<dbReference type="PROSITE" id="PS51098">
    <property type="entry name" value="PTS_EIIB_TYPE_1"/>
    <property type="match status" value="1"/>
</dbReference>
<keyword evidence="8" id="KW-0418">Kinase</keyword>
<evidence type="ECO:0000256" key="6">
    <source>
        <dbReference type="ARBA" id="ARBA00022683"/>
    </source>
</evidence>
<name>A0A0A8HM69_STAHY</name>
<keyword evidence="9" id="KW-1133">Transmembrane helix</keyword>
<keyword evidence="2" id="KW-0813">Transport</keyword>
<keyword evidence="10" id="KW-0472">Membrane</keyword>
<evidence type="ECO:0000313" key="11">
    <source>
        <dbReference type="EMBL" id="RIO44142.1"/>
    </source>
</evidence>
<dbReference type="GO" id="GO:0090563">
    <property type="term" value="F:protein-phosphocysteine-sugar phosphotransferase activity"/>
    <property type="evidence" value="ECO:0007669"/>
    <property type="project" value="TreeGrafter"/>
</dbReference>
<sequence>MLNFLQRIGRSLMLPVAVLPAAAILIAIANTIAAFSNNTNAAYTFFFNAGMGIIGQLGLLFAIGVGLGMAKKNDGAVALATVVGFFTVTTLLKPENVAAYLNIAVKDVNAGFTNINNGNVFIGILVGLIAAYAYNKFAATELPTALSFFSGKRLVPIMTALFSVLLAGILLFVWQFVYSGLVNFGEFILGLGPIGAGLYGFFNRLLIPTGLHHALNAVFWFDVAGVNDIANFQSQKGTEGITGRYMAGFFPIMMFGVPAAALAMYHTADAKNKKQVASLMLAGAISAFVVGITEPIEFAFMFVAPQLYVIHAFLTGLSLFIAATFQWTAGFSFSAGLIDYILSLINPIAHTPLMLVLQGLVFFVLYYAIFRFMIVKFNIKTPGRGTEIPEPEVNLNAHETEAHASKYYQTAATLLEGLGGQDNIVSLTNCATRLRLELNDTHLMNESKIKSAGAVGIVKNGQHQAQVIIGTHVQHVADEMELQMEQHQK</sequence>
<dbReference type="GO" id="GO:0015572">
    <property type="term" value="F:N-acetylglucosamine transmembrane transporter activity"/>
    <property type="evidence" value="ECO:0007669"/>
    <property type="project" value="InterPro"/>
</dbReference>
<dbReference type="GO" id="GO:0008982">
    <property type="term" value="F:protein-N(PI)-phosphohistidine-sugar phosphotransferase activity"/>
    <property type="evidence" value="ECO:0007669"/>
    <property type="project" value="InterPro"/>
</dbReference>
<dbReference type="GO" id="GO:0009401">
    <property type="term" value="P:phosphoenolpyruvate-dependent sugar phosphotransferase system"/>
    <property type="evidence" value="ECO:0007669"/>
    <property type="project" value="UniProtKB-KW"/>
</dbReference>
<comment type="caution">
    <text evidence="11">The sequence shown here is derived from an EMBL/GenBank/DDBJ whole genome shotgun (WGS) entry which is preliminary data.</text>
</comment>
<dbReference type="InterPro" id="IPR010974">
    <property type="entry name" value="PTS_IIBC_nag"/>
</dbReference>
<dbReference type="RefSeq" id="WP_039643970.1">
    <property type="nucleotide sequence ID" value="NZ_CP008747.1"/>
</dbReference>
<keyword evidence="7" id="KW-0812">Transmembrane</keyword>
<dbReference type="PROSITE" id="PS51103">
    <property type="entry name" value="PTS_EIIC_TYPE_1"/>
    <property type="match status" value="1"/>
</dbReference>
<dbReference type="Gene3D" id="3.30.1360.60">
    <property type="entry name" value="Glucose permease domain IIB"/>
    <property type="match status" value="1"/>
</dbReference>
<dbReference type="GO" id="GO:0019866">
    <property type="term" value="C:organelle inner membrane"/>
    <property type="evidence" value="ECO:0007669"/>
    <property type="project" value="InterPro"/>
</dbReference>
<evidence type="ECO:0000256" key="10">
    <source>
        <dbReference type="ARBA" id="ARBA00023136"/>
    </source>
</evidence>
<keyword evidence="5" id="KW-0808">Transferase</keyword>
<reference evidence="11 12" key="1">
    <citation type="journal article" date="2016" name="Front. Microbiol.">
        <title>Comprehensive Phylogenetic Analysis of Bovine Non-aureus Staphylococci Species Based on Whole-Genome Sequencing.</title>
        <authorList>
            <person name="Naushad S."/>
            <person name="Barkema H.W."/>
            <person name="Luby C."/>
            <person name="Condas L.A."/>
            <person name="Nobrega D.B."/>
            <person name="Carson D.A."/>
            <person name="De Buck J."/>
        </authorList>
    </citation>
    <scope>NUCLEOTIDE SEQUENCE [LARGE SCALE GENOMIC DNA]</scope>
    <source>
        <strain evidence="11 12">SNUC 5959</strain>
    </source>
</reference>
<keyword evidence="6" id="KW-0598">Phosphotransferase system</keyword>
<dbReference type="GO" id="GO:0016301">
    <property type="term" value="F:kinase activity"/>
    <property type="evidence" value="ECO:0007669"/>
    <property type="project" value="UniProtKB-KW"/>
</dbReference>
<keyword evidence="3" id="KW-1003">Cell membrane</keyword>
<dbReference type="InterPro" id="IPR003352">
    <property type="entry name" value="PTS_EIIC"/>
</dbReference>
<dbReference type="GO" id="GO:0015764">
    <property type="term" value="P:N-acetylglucosamine transport"/>
    <property type="evidence" value="ECO:0007669"/>
    <property type="project" value="TreeGrafter"/>
</dbReference>
<dbReference type="SUPFAM" id="SSF55604">
    <property type="entry name" value="Glucose permease domain IIB"/>
    <property type="match status" value="1"/>
</dbReference>
<dbReference type="GeneID" id="41072209"/>
<evidence type="ECO:0000256" key="4">
    <source>
        <dbReference type="ARBA" id="ARBA00022597"/>
    </source>
</evidence>
<evidence type="ECO:0000256" key="2">
    <source>
        <dbReference type="ARBA" id="ARBA00022448"/>
    </source>
</evidence>
<proteinExistence type="predicted"/>
<dbReference type="Pfam" id="PF02378">
    <property type="entry name" value="PTS_EIIC"/>
    <property type="match status" value="1"/>
</dbReference>
<dbReference type="Pfam" id="PF00367">
    <property type="entry name" value="PTS_EIIB"/>
    <property type="match status" value="1"/>
</dbReference>
<dbReference type="CDD" id="cd00212">
    <property type="entry name" value="PTS_IIB_glc"/>
    <property type="match status" value="1"/>
</dbReference>
<dbReference type="InterPro" id="IPR013013">
    <property type="entry name" value="PTS_EIIC_1"/>
</dbReference>
<dbReference type="PROSITE" id="PS01035">
    <property type="entry name" value="PTS_EIIB_TYPE_1_CYS"/>
    <property type="match status" value="1"/>
</dbReference>
<dbReference type="AlphaFoldDB" id="A0A0A8HM69"/>
<dbReference type="KEGG" id="shu:SHYC_01850"/>
<comment type="subcellular location">
    <subcellularLocation>
        <location evidence="1">Cell membrane</location>
        <topology evidence="1">Multi-pass membrane protein</topology>
    </subcellularLocation>
</comment>
<dbReference type="STRING" id="1284.SHYC_01850"/>
<dbReference type="PANTHER" id="PTHR30009:SF4">
    <property type="entry name" value="PTS SYSTEM N-ACETYLGLUCOSAMINE-SPECIFIC EIICBA COMPONENT"/>
    <property type="match status" value="1"/>
</dbReference>
<dbReference type="InterPro" id="IPR036878">
    <property type="entry name" value="Glu_permease_IIB"/>
</dbReference>
<evidence type="ECO:0000256" key="3">
    <source>
        <dbReference type="ARBA" id="ARBA00022475"/>
    </source>
</evidence>
<evidence type="ECO:0000256" key="1">
    <source>
        <dbReference type="ARBA" id="ARBA00004651"/>
    </source>
</evidence>
<dbReference type="FunFam" id="3.30.1360.60:FF:000001">
    <property type="entry name" value="PTS system glucose-specific IIBC component PtsG"/>
    <property type="match status" value="1"/>
</dbReference>
<evidence type="ECO:0000256" key="8">
    <source>
        <dbReference type="ARBA" id="ARBA00022777"/>
    </source>
</evidence>
<evidence type="ECO:0000256" key="5">
    <source>
        <dbReference type="ARBA" id="ARBA00022679"/>
    </source>
</evidence>
<dbReference type="InterPro" id="IPR050429">
    <property type="entry name" value="PTS_Glucose_EIICBA"/>
</dbReference>
<gene>
    <name evidence="11" type="ORF">BUZ57_09825</name>
</gene>
<dbReference type="InterPro" id="IPR018113">
    <property type="entry name" value="PTrfase_EIIB_Cys"/>
</dbReference>
<dbReference type="InterPro" id="IPR001996">
    <property type="entry name" value="PTS_IIB_1"/>
</dbReference>